<dbReference type="Proteomes" id="UP000183129">
    <property type="component" value="Unassembled WGS sequence"/>
</dbReference>
<organism evidence="1 2">
    <name type="scientific">Pedobacter antarcticus</name>
    <dbReference type="NCBI Taxonomy" id="34086"/>
    <lineage>
        <taxon>Bacteria</taxon>
        <taxon>Pseudomonadati</taxon>
        <taxon>Bacteroidota</taxon>
        <taxon>Sphingobacteriia</taxon>
        <taxon>Sphingobacteriales</taxon>
        <taxon>Sphingobacteriaceae</taxon>
        <taxon>Pedobacter</taxon>
    </lineage>
</organism>
<evidence type="ECO:0000313" key="2">
    <source>
        <dbReference type="Proteomes" id="UP000183129"/>
    </source>
</evidence>
<dbReference type="EMBL" id="FONS01000002">
    <property type="protein sequence ID" value="SFE66580.1"/>
    <property type="molecule type" value="Genomic_DNA"/>
</dbReference>
<sequence length="98" mass="11532">MNTSLSPWLCTEVLLGVVVVYFSPDNRCVLFNLNLLSIRLYIHTYIYTRSLEFKFLVDDGFQLGFRYRNYKYGLSLNRADFSRFFGVATCCKLYTIIL</sequence>
<accession>A0A1I2CFV5</accession>
<name>A0A1I2CFV5_9SPHI</name>
<protein>
    <submittedName>
        <fullName evidence="1">Uncharacterized protein</fullName>
    </submittedName>
</protein>
<gene>
    <name evidence="1" type="ORF">SAMN03003324_01027</name>
</gene>
<dbReference type="AlphaFoldDB" id="A0A1I2CFV5"/>
<proteinExistence type="predicted"/>
<reference evidence="1 2" key="1">
    <citation type="submission" date="2016-10" db="EMBL/GenBank/DDBJ databases">
        <authorList>
            <person name="de Groot N.N."/>
        </authorList>
    </citation>
    <scope>NUCLEOTIDE SEQUENCE [LARGE SCALE GENOMIC DNA]</scope>
    <source>
        <strain evidence="1 2">ATCC 51969</strain>
    </source>
</reference>
<evidence type="ECO:0000313" key="1">
    <source>
        <dbReference type="EMBL" id="SFE66580.1"/>
    </source>
</evidence>